<evidence type="ECO:0000313" key="3">
    <source>
        <dbReference type="EMBL" id="MDB7934679.1"/>
    </source>
</evidence>
<reference evidence="2" key="3">
    <citation type="submission" date="2023-01" db="EMBL/GenBank/DDBJ databases">
        <title>Human gut microbiome strain richness.</title>
        <authorList>
            <person name="Chen-Liaw A."/>
        </authorList>
    </citation>
    <scope>NUCLEOTIDE SEQUENCE</scope>
    <source>
        <strain evidence="3">1001287st1_F4_1001285I_161205</strain>
        <strain evidence="2">2225st1_A6_2225SCRN_200828</strain>
    </source>
</reference>
<gene>
    <name evidence="1" type="ORF">ERS852411_01170</name>
    <name evidence="4" type="ORF">GKE90_12075</name>
    <name evidence="2" type="ORF">PND83_07800</name>
    <name evidence="3" type="ORF">PNE06_16470</name>
</gene>
<dbReference type="Proteomes" id="UP000429811">
    <property type="component" value="Unassembled WGS sequence"/>
</dbReference>
<sequence length="120" mass="13956">MTYSSYLNDKELRAAADRYTEMYGGQFECADTGDVLLYRKNEGDTYISVKADYPVPLFTKRLRQATMHKYTVNLLTLWWMPIDEQDLQDIPGFYRRLFQESECSPASGFAMESPLSRTPK</sequence>
<proteinExistence type="predicted"/>
<reference evidence="4 6" key="2">
    <citation type="journal article" date="2019" name="Nat. Med.">
        <title>A library of human gut bacterial isolates paired with longitudinal multiomics data enables mechanistic microbiome research.</title>
        <authorList>
            <person name="Poyet M."/>
            <person name="Groussin M."/>
            <person name="Gibbons S.M."/>
            <person name="Avila-Pacheco J."/>
            <person name="Jiang X."/>
            <person name="Kearney S.M."/>
            <person name="Perrotta A.R."/>
            <person name="Berdy B."/>
            <person name="Zhao S."/>
            <person name="Lieberman T.D."/>
            <person name="Swanson P.K."/>
            <person name="Smith M."/>
            <person name="Roesemann S."/>
            <person name="Alexander J.E."/>
            <person name="Rich S.A."/>
            <person name="Livny J."/>
            <person name="Vlamakis H."/>
            <person name="Clish C."/>
            <person name="Bullock K."/>
            <person name="Deik A."/>
            <person name="Scott J."/>
            <person name="Pierce K.A."/>
            <person name="Xavier R.J."/>
            <person name="Alm E.J."/>
        </authorList>
    </citation>
    <scope>NUCLEOTIDE SEQUENCE [LARGE SCALE GENOMIC DNA]</scope>
    <source>
        <strain evidence="4 6">BIOML-A5</strain>
    </source>
</reference>
<dbReference type="EMBL" id="JAQLWO010000006">
    <property type="protein sequence ID" value="MDB7905872.1"/>
    <property type="molecule type" value="Genomic_DNA"/>
</dbReference>
<dbReference type="EMBL" id="WKPO01000016">
    <property type="protein sequence ID" value="MSB49421.1"/>
    <property type="molecule type" value="Genomic_DNA"/>
</dbReference>
<dbReference type="EMBL" id="CYZT01000059">
    <property type="protein sequence ID" value="CUO22140.1"/>
    <property type="molecule type" value="Genomic_DNA"/>
</dbReference>
<reference evidence="1 5" key="1">
    <citation type="submission" date="2015-09" db="EMBL/GenBank/DDBJ databases">
        <authorList>
            <consortium name="Pathogen Informatics"/>
        </authorList>
    </citation>
    <scope>NUCLEOTIDE SEQUENCE [LARGE SCALE GENOMIC DNA]</scope>
    <source>
        <strain evidence="1 5">2789STDY5608854</strain>
    </source>
</reference>
<dbReference type="RefSeq" id="WP_009259346.1">
    <property type="nucleotide sequence ID" value="NZ_BAABZG010000001.1"/>
</dbReference>
<dbReference type="AlphaFoldDB" id="A0A174DDL9"/>
<evidence type="ECO:0000313" key="1">
    <source>
        <dbReference type="EMBL" id="CUO22140.1"/>
    </source>
</evidence>
<evidence type="ECO:0000313" key="6">
    <source>
        <dbReference type="Proteomes" id="UP000429811"/>
    </source>
</evidence>
<accession>A0A174DDL9</accession>
<dbReference type="EMBL" id="JAQLWV010000028">
    <property type="protein sequence ID" value="MDB7934679.1"/>
    <property type="molecule type" value="Genomic_DNA"/>
</dbReference>
<dbReference type="GeneID" id="89522005"/>
<dbReference type="Proteomes" id="UP000095746">
    <property type="component" value="Unassembled WGS sequence"/>
</dbReference>
<evidence type="ECO:0000313" key="2">
    <source>
        <dbReference type="EMBL" id="MDB7905872.1"/>
    </source>
</evidence>
<evidence type="ECO:0000313" key="4">
    <source>
        <dbReference type="EMBL" id="MSB49421.1"/>
    </source>
</evidence>
<evidence type="ECO:0000313" key="5">
    <source>
        <dbReference type="Proteomes" id="UP000095746"/>
    </source>
</evidence>
<dbReference type="Proteomes" id="UP001211173">
    <property type="component" value="Unassembled WGS sequence"/>
</dbReference>
<name>A0A174DDL9_FLAPL</name>
<dbReference type="Proteomes" id="UP001211006">
    <property type="component" value="Unassembled WGS sequence"/>
</dbReference>
<protein>
    <submittedName>
        <fullName evidence="1">Uncharacterized protein</fullName>
    </submittedName>
</protein>
<organism evidence="1 5">
    <name type="scientific">Flavonifractor plautii</name>
    <name type="common">Fusobacterium plautii</name>
    <dbReference type="NCBI Taxonomy" id="292800"/>
    <lineage>
        <taxon>Bacteria</taxon>
        <taxon>Bacillati</taxon>
        <taxon>Bacillota</taxon>
        <taxon>Clostridia</taxon>
        <taxon>Eubacteriales</taxon>
        <taxon>Oscillospiraceae</taxon>
        <taxon>Flavonifractor</taxon>
    </lineage>
</organism>